<comment type="caution">
    <text evidence="1">The sequence shown here is derived from an EMBL/GenBank/DDBJ whole genome shotgun (WGS) entry which is preliminary data.</text>
</comment>
<protein>
    <submittedName>
        <fullName evidence="1">Uncharacterized protein</fullName>
    </submittedName>
</protein>
<evidence type="ECO:0000313" key="1">
    <source>
        <dbReference type="EMBL" id="KAK7496448.1"/>
    </source>
</evidence>
<keyword evidence="2" id="KW-1185">Reference proteome</keyword>
<proteinExistence type="predicted"/>
<dbReference type="AlphaFoldDB" id="A0ABD0LAP6"/>
<evidence type="ECO:0000313" key="2">
    <source>
        <dbReference type="Proteomes" id="UP001519460"/>
    </source>
</evidence>
<organism evidence="1 2">
    <name type="scientific">Batillaria attramentaria</name>
    <dbReference type="NCBI Taxonomy" id="370345"/>
    <lineage>
        <taxon>Eukaryota</taxon>
        <taxon>Metazoa</taxon>
        <taxon>Spiralia</taxon>
        <taxon>Lophotrochozoa</taxon>
        <taxon>Mollusca</taxon>
        <taxon>Gastropoda</taxon>
        <taxon>Caenogastropoda</taxon>
        <taxon>Sorbeoconcha</taxon>
        <taxon>Cerithioidea</taxon>
        <taxon>Batillariidae</taxon>
        <taxon>Batillaria</taxon>
    </lineage>
</organism>
<reference evidence="1 2" key="1">
    <citation type="journal article" date="2023" name="Sci. Data">
        <title>Genome assembly of the Korean intertidal mud-creeper Batillaria attramentaria.</title>
        <authorList>
            <person name="Patra A.K."/>
            <person name="Ho P.T."/>
            <person name="Jun S."/>
            <person name="Lee S.J."/>
            <person name="Kim Y."/>
            <person name="Won Y.J."/>
        </authorList>
    </citation>
    <scope>NUCLEOTIDE SEQUENCE [LARGE SCALE GENOMIC DNA]</scope>
    <source>
        <strain evidence="1">Wonlab-2016</strain>
    </source>
</reference>
<dbReference type="EMBL" id="JACVVK020000067">
    <property type="protein sequence ID" value="KAK7496448.1"/>
    <property type="molecule type" value="Genomic_DNA"/>
</dbReference>
<sequence length="124" mass="13443">MMEIVHIVLPSHRVVTYRQWTVSRDHNQSVRKKPNDPKPVLGVVSLRSALSPLIYMDGERPRATASAAQKQSLIAPGERECASVSPTGITNKCMQTPSATSANGRAEWVHAAASTLKTGPEQKA</sequence>
<accession>A0ABD0LAP6</accession>
<gene>
    <name evidence="1" type="ORF">BaRGS_00012370</name>
</gene>
<name>A0ABD0LAP6_9CAEN</name>
<dbReference type="Proteomes" id="UP001519460">
    <property type="component" value="Unassembled WGS sequence"/>
</dbReference>